<dbReference type="EMBL" id="MF101460">
    <property type="protein sequence ID" value="ARW69884.1"/>
    <property type="molecule type" value="Genomic_DNA"/>
</dbReference>
<evidence type="ECO:0000313" key="9">
    <source>
        <dbReference type="EMBL" id="ARW69884.1"/>
    </source>
</evidence>
<keyword evidence="7 8" id="KW-0066">ATP synthesis</keyword>
<dbReference type="PRINTS" id="PR00125">
    <property type="entry name" value="ATPASEDELTA"/>
</dbReference>
<dbReference type="Gene3D" id="1.10.520.20">
    <property type="entry name" value="N-terminal domain of the delta subunit of the F1F0-ATP synthase"/>
    <property type="match status" value="1"/>
</dbReference>
<dbReference type="InterPro" id="IPR000711">
    <property type="entry name" value="ATPase_OSCP/dsu"/>
</dbReference>
<accession>A0A1Z1MVW3</accession>
<dbReference type="Pfam" id="PF00213">
    <property type="entry name" value="OSCP"/>
    <property type="match status" value="1"/>
</dbReference>
<gene>
    <name evidence="8 9" type="primary">atpD</name>
</gene>
<sequence length="184" mass="20855">MSNQSFKEKVAKPYAEALIDYAQSINLLSQVTTELSSISAILSESQDLEIFLLNPLISNSIKKNVLKKLFENQVNDFIVKFLLVLVDRRRISFLNTIIEKYLELTYQLESLTIAELYSVVDINETQQENLVQKIKSMTSSQKVKLVIHKDPDLIGGFVIKIGSKIIDTSLAGRLKKISLYLDNS</sequence>
<dbReference type="HAMAP" id="MF_01416">
    <property type="entry name" value="ATP_synth_delta_bact"/>
    <property type="match status" value="1"/>
</dbReference>
<keyword evidence="6 8" id="KW-0472">Membrane</keyword>
<proteinExistence type="inferred from homology"/>
<protein>
    <recommendedName>
        <fullName evidence="8">ATP synthase subunit delta, chloroplastic</fullName>
    </recommendedName>
    <alternativeName>
        <fullName evidence="8">ATP synthase F(1) sector subunit delta</fullName>
    </alternativeName>
    <alternativeName>
        <fullName evidence="8">F-type ATPase subunit delta</fullName>
    </alternativeName>
</protein>
<comment type="subunit">
    <text evidence="8">F-type ATPases have 2 components, F(1) - the catalytic core - and F(0) - the membrane proton channel. F(1) has five subunits: alpha(3), beta(3), gamma(1), delta(1), epsilon(1). CF(0) has four main subunits: a(1), b(1), b'(1) and c(10-14). The alpha and beta chains form an alternating ring which encloses part of the gamma chain. F(1) is attached to F(0) by a central stalk formed by the gamma and epsilon chains, while a peripheral stalk is formed by the delta, b and b' chains.</text>
</comment>
<keyword evidence="8" id="KW-0139">CF(1)</keyword>
<keyword evidence="8" id="KW-0793">Thylakoid</keyword>
<keyword evidence="4 8" id="KW-0375">Hydrogen ion transport</keyword>
<evidence type="ECO:0000256" key="6">
    <source>
        <dbReference type="ARBA" id="ARBA00023136"/>
    </source>
</evidence>
<keyword evidence="5 8" id="KW-0406">Ion transport</keyword>
<geneLocation type="chloroplast" evidence="9"/>
<evidence type="ECO:0000256" key="5">
    <source>
        <dbReference type="ARBA" id="ARBA00023065"/>
    </source>
</evidence>
<comment type="function">
    <text evidence="8">F(1)F(0) ATP synthase produces ATP from ADP in the presence of a proton or sodium gradient. F-type ATPases consist of two structural domains, F(1) containing the extramembraneous catalytic core and F(0) containing the membrane proton channel, linked together by a central stalk and a peripheral stalk. During catalysis, ATP synthesis in the catalytic domain of F(1) is coupled via a rotary mechanism of the central stalk subunits to proton translocation.</text>
</comment>
<evidence type="ECO:0000256" key="4">
    <source>
        <dbReference type="ARBA" id="ARBA00022781"/>
    </source>
</evidence>
<reference evidence="9" key="1">
    <citation type="journal article" date="2017" name="J. Phycol.">
        <title>Analysis of chloroplast genomes and a supermatrix inform reclassification of the Rhodomelaceae (Rhodophyta).</title>
        <authorList>
            <person name="Diaz-Tapia P."/>
            <person name="Maggs C.A."/>
            <person name="West J.A."/>
            <person name="Verbruggen H."/>
        </authorList>
    </citation>
    <scope>NUCLEOTIDE SEQUENCE</scope>
    <source>
        <strain evidence="9">PD1823</strain>
    </source>
</reference>
<organism evidence="9">
    <name type="scientific">Lophosiphonia teges</name>
    <dbReference type="NCBI Taxonomy" id="2007110"/>
    <lineage>
        <taxon>Eukaryota</taxon>
        <taxon>Rhodophyta</taxon>
        <taxon>Florideophyceae</taxon>
        <taxon>Rhodymeniophycidae</taxon>
        <taxon>Ceramiales</taxon>
        <taxon>Rhodomelaceae</taxon>
        <taxon>Polysiphonioideae</taxon>
        <taxon>Lophosiphonia</taxon>
    </lineage>
</organism>
<dbReference type="InterPro" id="IPR026015">
    <property type="entry name" value="ATP_synth_OSCP/delta_N_sf"/>
</dbReference>
<dbReference type="AlphaFoldDB" id="A0A1Z1MVW3"/>
<dbReference type="PANTHER" id="PTHR11910">
    <property type="entry name" value="ATP SYNTHASE DELTA CHAIN"/>
    <property type="match status" value="1"/>
</dbReference>
<evidence type="ECO:0000256" key="2">
    <source>
        <dbReference type="ARBA" id="ARBA00007046"/>
    </source>
</evidence>
<dbReference type="SUPFAM" id="SSF47928">
    <property type="entry name" value="N-terminal domain of the delta subunit of the F1F0-ATP synthase"/>
    <property type="match status" value="1"/>
</dbReference>
<comment type="subcellular location">
    <subcellularLocation>
        <location evidence="1">Membrane</location>
    </subcellularLocation>
    <subcellularLocation>
        <location evidence="8">Plastid</location>
        <location evidence="8">Chloroplast thylakoid membrane</location>
        <topology evidence="8">Peripheral membrane protein</topology>
    </subcellularLocation>
</comment>
<comment type="similarity">
    <text evidence="2 8">Belongs to the ATPase delta chain family.</text>
</comment>
<dbReference type="NCBIfam" id="TIGR01145">
    <property type="entry name" value="ATP_synt_delta"/>
    <property type="match status" value="1"/>
</dbReference>
<keyword evidence="3 8" id="KW-0813">Transport</keyword>
<evidence type="ECO:0000256" key="3">
    <source>
        <dbReference type="ARBA" id="ARBA00022448"/>
    </source>
</evidence>
<comment type="function">
    <text evidence="8">This protein is part of the stalk that links CF(0) to CF(1). It either transmits conformational changes from CF(0) to CF(1) or is implicated in proton conduction.</text>
</comment>
<evidence type="ECO:0000256" key="7">
    <source>
        <dbReference type="ARBA" id="ARBA00023310"/>
    </source>
</evidence>
<name>A0A1Z1MVW3_9FLOR</name>
<dbReference type="GO" id="GO:0009535">
    <property type="term" value="C:chloroplast thylakoid membrane"/>
    <property type="evidence" value="ECO:0007669"/>
    <property type="project" value="UniProtKB-SubCell"/>
</dbReference>
<dbReference type="GO" id="GO:0046933">
    <property type="term" value="F:proton-transporting ATP synthase activity, rotational mechanism"/>
    <property type="evidence" value="ECO:0007669"/>
    <property type="project" value="UniProtKB-UniRule"/>
</dbReference>
<evidence type="ECO:0000256" key="1">
    <source>
        <dbReference type="ARBA" id="ARBA00004370"/>
    </source>
</evidence>
<dbReference type="GO" id="GO:0045259">
    <property type="term" value="C:proton-transporting ATP synthase complex"/>
    <property type="evidence" value="ECO:0007669"/>
    <property type="project" value="UniProtKB-KW"/>
</dbReference>
<keyword evidence="9" id="KW-0150">Chloroplast</keyword>
<keyword evidence="9" id="KW-0934">Plastid</keyword>
<evidence type="ECO:0000256" key="8">
    <source>
        <dbReference type="HAMAP-Rule" id="MF_01416"/>
    </source>
</evidence>